<keyword evidence="2" id="KW-0472">Membrane</keyword>
<accession>A0A2M8PIE0</accession>
<feature type="region of interest" description="Disordered" evidence="1">
    <location>
        <begin position="131"/>
        <end position="154"/>
    </location>
</feature>
<organism evidence="3 4">
    <name type="scientific">Candidatus Thermofonsia Clade 1 bacterium</name>
    <dbReference type="NCBI Taxonomy" id="2364210"/>
    <lineage>
        <taxon>Bacteria</taxon>
        <taxon>Bacillati</taxon>
        <taxon>Chloroflexota</taxon>
        <taxon>Candidatus Thermofontia</taxon>
        <taxon>Candidatus Thermofonsia Clade 1</taxon>
    </lineage>
</organism>
<comment type="caution">
    <text evidence="3">The sequence shown here is derived from an EMBL/GenBank/DDBJ whole genome shotgun (WGS) entry which is preliminary data.</text>
</comment>
<proteinExistence type="predicted"/>
<gene>
    <name evidence="3" type="ORF">CUN49_00980</name>
</gene>
<feature type="transmembrane region" description="Helical" evidence="2">
    <location>
        <begin position="218"/>
        <end position="236"/>
    </location>
</feature>
<dbReference type="EMBL" id="PGTM01000006">
    <property type="protein sequence ID" value="PJF37307.1"/>
    <property type="molecule type" value="Genomic_DNA"/>
</dbReference>
<feature type="transmembrane region" description="Helical" evidence="2">
    <location>
        <begin position="185"/>
        <end position="206"/>
    </location>
</feature>
<keyword evidence="2" id="KW-1133">Transmembrane helix</keyword>
<evidence type="ECO:0000256" key="1">
    <source>
        <dbReference type="SAM" id="MobiDB-lite"/>
    </source>
</evidence>
<keyword evidence="2" id="KW-0812">Transmembrane</keyword>
<reference evidence="3 4" key="1">
    <citation type="submission" date="2017-11" db="EMBL/GenBank/DDBJ databases">
        <title>Evolution of Phototrophy in the Chloroflexi Phylum Driven by Horizontal Gene Transfer.</title>
        <authorList>
            <person name="Ward L.M."/>
            <person name="Hemp J."/>
            <person name="Shih P.M."/>
            <person name="Mcglynn S.E."/>
            <person name="Fischer W."/>
        </authorList>
    </citation>
    <scope>NUCLEOTIDE SEQUENCE [LARGE SCALE GENOMIC DNA]</scope>
    <source>
        <strain evidence="3">JP3_13</strain>
    </source>
</reference>
<evidence type="ECO:0000256" key="2">
    <source>
        <dbReference type="SAM" id="Phobius"/>
    </source>
</evidence>
<dbReference type="AlphaFoldDB" id="A0A2M8PIE0"/>
<dbReference type="Proteomes" id="UP000229681">
    <property type="component" value="Unassembled WGS sequence"/>
</dbReference>
<evidence type="ECO:0000313" key="4">
    <source>
        <dbReference type="Proteomes" id="UP000229681"/>
    </source>
</evidence>
<evidence type="ECO:0000313" key="3">
    <source>
        <dbReference type="EMBL" id="PJF37307.1"/>
    </source>
</evidence>
<sequence length="368" mass="40466">MPTVLAADDLTIQYDSARWYLYNGRGESTPPSVSAAPSGMAYTPAFAASRRLPESGFLAAEQIALVALGYAAEDSAWHLGIMLTPEAALGRGSRWCGLARWQTELTAEAEPTARALAALWNKPFKLIPPSAPSAPALPTRPEPEPTPSAPEPPLMPLPIRADDWEFGERDGAYVLRRSADWQRGLLARMLFFALLAPLFAILSIGALNTPYARVSPEWLPFVGLGIAALLLALAVWQGLAIRRETHVLIDLRNQLVRLISRGSKRVRTQLPYESAEYVLISHVVNRRKPADDVAGAQKVGLEVWLHIYAGRRGFILLAHMDEVEGRMAAGADFKQKRLLHLGEIDSPAHHIGAWIGRELDVPVYVEER</sequence>
<protein>
    <submittedName>
        <fullName evidence="3">Uncharacterized protein</fullName>
    </submittedName>
</protein>
<feature type="compositionally biased region" description="Pro residues" evidence="1">
    <location>
        <begin position="138"/>
        <end position="154"/>
    </location>
</feature>
<name>A0A2M8PIE0_9CHLR</name>